<dbReference type="Proteomes" id="UP000003860">
    <property type="component" value="Unassembled WGS sequence"/>
</dbReference>
<name>F1T8A1_9FIRM</name>
<dbReference type="SMART" id="SM00331">
    <property type="entry name" value="PP2C_SIG"/>
    <property type="match status" value="1"/>
</dbReference>
<dbReference type="InterPro" id="IPR001932">
    <property type="entry name" value="PPM-type_phosphatase-like_dom"/>
</dbReference>
<dbReference type="AlphaFoldDB" id="F1T8A1"/>
<dbReference type="InterPro" id="IPR036457">
    <property type="entry name" value="PPM-type-like_dom_sf"/>
</dbReference>
<comment type="caution">
    <text evidence="3">The sequence shown here is derived from an EMBL/GenBank/DDBJ whole genome shotgun (WGS) entry which is preliminary data.</text>
</comment>
<dbReference type="EMBL" id="ACXX02000001">
    <property type="protein sequence ID" value="EGD49699.1"/>
    <property type="molecule type" value="Genomic_DNA"/>
</dbReference>
<evidence type="ECO:0000256" key="1">
    <source>
        <dbReference type="ARBA" id="ARBA00022801"/>
    </source>
</evidence>
<gene>
    <name evidence="3" type="ORF">Cpap_4141</name>
</gene>
<keyword evidence="4" id="KW-1185">Reference proteome</keyword>
<dbReference type="RefSeq" id="WP_004616592.1">
    <property type="nucleotide sequence ID" value="NZ_ACXX02000001.1"/>
</dbReference>
<reference evidence="3" key="1">
    <citation type="submission" date="2009-07" db="EMBL/GenBank/DDBJ databases">
        <authorList>
            <consortium name="US DOE Joint Genome Institute (JGI-PGF)"/>
            <person name="Lucas S."/>
            <person name="Copeland A."/>
            <person name="Lapidus A."/>
            <person name="Glavina del Rio T."/>
            <person name="Tice H."/>
            <person name="Bruce D."/>
            <person name="Goodwin L."/>
            <person name="Pitluck S."/>
            <person name="Larimer F."/>
            <person name="Land M.L."/>
            <person name="Mouttaki H."/>
            <person name="He Z."/>
            <person name="Zhou J."/>
            <person name="Hemme C.L."/>
        </authorList>
    </citation>
    <scope>NUCLEOTIDE SEQUENCE [LARGE SCALE GENOMIC DNA]</scope>
    <source>
        <strain evidence="3">DSM 2782</strain>
    </source>
</reference>
<evidence type="ECO:0000259" key="2">
    <source>
        <dbReference type="SMART" id="SM00331"/>
    </source>
</evidence>
<evidence type="ECO:0000313" key="4">
    <source>
        <dbReference type="Proteomes" id="UP000003860"/>
    </source>
</evidence>
<sequence length="390" mass="42787">MSLYIDVSYESINKYREELCGDKVEIIRSPDSVVVVLADGLGSGVKANILATLTSKIIGTIMSNGLDIEEAVNTVAKTLPVCKERGVAYSTFSIIQIFNNGEGYLAEFDNPSVVRLRKGKMLNLETESRVVNDKLIKEARFKVSPDDLFVMISDGVIHAGIGQTLNLGWQWDNVSEYIQKTYKKDASSKTLAKLLLSACDNLYSHEPGDDTTVVTLKAKKPVKLNLMIGPPVDSTRDDEIVSRFIGNEGKKVICGGTTSQIVARVLGKEIKTSIEYFNPAVPPTAEIEGINLTTEGVLTLRKTLDLLKACVSPESGMGDMLKLNKKDGASRLAKMLLEESTSIYFFVGRAMNPAHQNPEFPLNMGMKFKLVEELAALLTHTGKHISIEYC</sequence>
<keyword evidence="1" id="KW-0378">Hydrolase</keyword>
<dbReference type="eggNOG" id="COG2208">
    <property type="taxonomic scope" value="Bacteria"/>
</dbReference>
<dbReference type="InterPro" id="IPR052016">
    <property type="entry name" value="Bact_Sigma-Reg"/>
</dbReference>
<dbReference type="Gene3D" id="3.60.40.10">
    <property type="entry name" value="PPM-type phosphatase domain"/>
    <property type="match status" value="1"/>
</dbReference>
<dbReference type="PANTHER" id="PTHR43156:SF2">
    <property type="entry name" value="STAGE II SPORULATION PROTEIN E"/>
    <property type="match status" value="1"/>
</dbReference>
<dbReference type="OrthoDB" id="1090916at2"/>
<proteinExistence type="predicted"/>
<dbReference type="SUPFAM" id="SSF81606">
    <property type="entry name" value="PP2C-like"/>
    <property type="match status" value="1"/>
</dbReference>
<reference evidence="3" key="2">
    <citation type="submission" date="2011-01" db="EMBL/GenBank/DDBJ databases">
        <title>The Non-contiguous Finished genome of Clostridium papyrosolvens.</title>
        <authorList>
            <person name="Lucas S."/>
            <person name="Copeland A."/>
            <person name="Lapidus A."/>
            <person name="Cheng J.-F."/>
            <person name="Goodwin L."/>
            <person name="Pitluck S."/>
            <person name="Misra M."/>
            <person name="Chertkov O."/>
            <person name="Detter J.C."/>
            <person name="Han C."/>
            <person name="Tapia R."/>
            <person name="Land M."/>
            <person name="Hauser L."/>
            <person name="Kyrpides N."/>
            <person name="Ivanova N."/>
            <person name="Pagani I."/>
            <person name="Mouttaki H."/>
            <person name="He Z."/>
            <person name="Zhou J."/>
            <person name="Hemme C.L."/>
            <person name="Woyke T."/>
        </authorList>
    </citation>
    <scope>NUCLEOTIDE SEQUENCE [LARGE SCALE GENOMIC DNA]</scope>
    <source>
        <strain evidence="3">DSM 2782</strain>
    </source>
</reference>
<organism evidence="3 4">
    <name type="scientific">Ruminiclostridium papyrosolvens DSM 2782</name>
    <dbReference type="NCBI Taxonomy" id="588581"/>
    <lineage>
        <taxon>Bacteria</taxon>
        <taxon>Bacillati</taxon>
        <taxon>Bacillota</taxon>
        <taxon>Clostridia</taxon>
        <taxon>Eubacteriales</taxon>
        <taxon>Oscillospiraceae</taxon>
        <taxon>Ruminiclostridium</taxon>
    </lineage>
</organism>
<dbReference type="STRING" id="588581.Cpap_4141"/>
<evidence type="ECO:0000313" key="3">
    <source>
        <dbReference type="EMBL" id="EGD49699.1"/>
    </source>
</evidence>
<accession>F1T8A1</accession>
<dbReference type="PANTHER" id="PTHR43156">
    <property type="entry name" value="STAGE II SPORULATION PROTEIN E-RELATED"/>
    <property type="match status" value="1"/>
</dbReference>
<dbReference type="Pfam" id="PF07228">
    <property type="entry name" value="SpoIIE"/>
    <property type="match status" value="1"/>
</dbReference>
<dbReference type="GO" id="GO:0016791">
    <property type="term" value="F:phosphatase activity"/>
    <property type="evidence" value="ECO:0007669"/>
    <property type="project" value="TreeGrafter"/>
</dbReference>
<feature type="domain" description="PPM-type phosphatase" evidence="2">
    <location>
        <begin position="7"/>
        <end position="218"/>
    </location>
</feature>
<protein>
    <submittedName>
        <fullName evidence="3">Stage II sporulation protein E</fullName>
    </submittedName>
</protein>